<feature type="coiled-coil region" evidence="1">
    <location>
        <begin position="262"/>
        <end position="303"/>
    </location>
</feature>
<feature type="coiled-coil region" evidence="1">
    <location>
        <begin position="346"/>
        <end position="443"/>
    </location>
</feature>
<dbReference type="PANTHER" id="PTHR23159">
    <property type="entry name" value="CENTROSOMAL PROTEIN 2"/>
    <property type="match status" value="1"/>
</dbReference>
<evidence type="ECO:0000313" key="3">
    <source>
        <dbReference type="Proteomes" id="UP000596192"/>
    </source>
</evidence>
<evidence type="ECO:0000256" key="1">
    <source>
        <dbReference type="SAM" id="Coils"/>
    </source>
</evidence>
<dbReference type="EMBL" id="CP066310">
    <property type="protein sequence ID" value="QQE90053.1"/>
    <property type="molecule type" value="Genomic_DNA"/>
</dbReference>
<reference evidence="2 3" key="1">
    <citation type="submission" date="2020-12" db="EMBL/GenBank/DDBJ databases">
        <title>Genomic Analysis and Response surface optimization of nitrogen-fixing conditions for A. chroococcum strain HR1, Isolation from rhizosphere soil.</title>
        <authorList>
            <person name="Li J."/>
            <person name="Yang H."/>
            <person name="Liu H."/>
            <person name="Wang C."/>
            <person name="Tian Y."/>
            <person name="Lu X.Y."/>
        </authorList>
    </citation>
    <scope>NUCLEOTIDE SEQUENCE [LARGE SCALE GENOMIC DNA]</scope>
    <source>
        <strain evidence="2 3">HR1</strain>
    </source>
</reference>
<dbReference type="PANTHER" id="PTHR23159:SF31">
    <property type="entry name" value="CENTROSOME-ASSOCIATED PROTEIN CEP250 ISOFORM X1"/>
    <property type="match status" value="1"/>
</dbReference>
<proteinExistence type="predicted"/>
<name>A0AAP9YG25_9GAMM</name>
<feature type="coiled-coil region" evidence="1">
    <location>
        <begin position="479"/>
        <end position="611"/>
    </location>
</feature>
<sequence>MKSLCITGSVQRNLDAFAANLGKAGAAAARPSIRDAEISIAAWHRKVLAIQAAREADLAAPPSLGRIWEQVAGDIFLANHTQPLWYWAEADSVHVLDFWLDFDPNTFFLLLHTSPHQALLGVIKHGEATLETLQDTLDDWYTRTQLILRFHLRHPARSILLDSCDTLGQTGACLEAIAQRWHLPLETSDIKPLQQAEDPLAYYLVDTFLQNQPQALALHNEVQASLLLIGDEPTPAALPALNDAVVDYLETRRLLLSGQAKNASLHQTLEASKAQLAEAERSLHEQKICLAQTQAQAEQYQQELSATCGSLESSEQKNQLLLDQLHRTLSDLEKLTLEDQRKTQQVASLSTEKTALQNQLNTLRQTLEASQVQLQQTQQHLSGTRDNLESSEEENQLLLAHLHQTQEDFERLALEDQGKTHQLECLKTEKNALQNQLEAFAKEKAYLVASRDALTQEKTAIAAARDEQAKLASERKTQLDALAKEKADLIAKRDALTQEKTAIAAARDEQAKLASERKAQLDALSKEKTDLLARRDALTQEKTAIAAARDEQAKLASERKAQLDAAESENELLLVQLHQTQEELEQYLLQVQAIQAQLDEQHRRLEKMQARYPNYWDFDSLEANLLDSNDRQQTVHWRLRDVYLGKRLLSEIRFKTFLINGLAGIVIQRTEGTASPAPLLRWPGAFADSEELPCLPSKGPVTQGNNAALSGLGPTDWDSLQLLARHLAGFLLEPTDSRLPEQLNTAALRKGLLVLEQTLVKWPRVLRYDSIQSQEAVHGNGYAGLNLKLCNLRLGDLQWPKLDYCLATISTATEPSGRNLRLEFPESTRNALHGWFAESHDERGPRLELRFAAPNVMDTRVWNTLAQEDRQLIGALIGSLPLQIEELQHTHSCSISPWQHWQALASSLREILFNSAIAAARQLQGA</sequence>
<accession>A0AAP9YG25</accession>
<organism evidence="2 3">
    <name type="scientific">Azotobacter chroococcum</name>
    <dbReference type="NCBI Taxonomy" id="353"/>
    <lineage>
        <taxon>Bacteria</taxon>
        <taxon>Pseudomonadati</taxon>
        <taxon>Pseudomonadota</taxon>
        <taxon>Gammaproteobacteria</taxon>
        <taxon>Pseudomonadales</taxon>
        <taxon>Pseudomonadaceae</taxon>
        <taxon>Azotobacter</taxon>
    </lineage>
</organism>
<gene>
    <name evidence="2" type="ORF">GKQ51_07000</name>
</gene>
<dbReference type="AlphaFoldDB" id="A0AAP9YG25"/>
<dbReference type="Proteomes" id="UP000596192">
    <property type="component" value="Chromosome"/>
</dbReference>
<protein>
    <submittedName>
        <fullName evidence="2">Uncharacterized protein</fullName>
    </submittedName>
</protein>
<keyword evidence="1" id="KW-0175">Coiled coil</keyword>
<dbReference type="RefSeq" id="WP_198867532.1">
    <property type="nucleotide sequence ID" value="NZ_CP066310.1"/>
</dbReference>
<evidence type="ECO:0000313" key="2">
    <source>
        <dbReference type="EMBL" id="QQE90053.1"/>
    </source>
</evidence>